<accession>L8WHI5</accession>
<dbReference type="Proteomes" id="UP000011668">
    <property type="component" value="Unassembled WGS sequence"/>
</dbReference>
<organism evidence="1 2">
    <name type="scientific">Thanatephorus cucumeris (strain AG1-IA)</name>
    <name type="common">Rice sheath blight fungus</name>
    <name type="synonym">Rhizoctonia solani</name>
    <dbReference type="NCBI Taxonomy" id="983506"/>
    <lineage>
        <taxon>Eukaryota</taxon>
        <taxon>Fungi</taxon>
        <taxon>Dikarya</taxon>
        <taxon>Basidiomycota</taxon>
        <taxon>Agaricomycotina</taxon>
        <taxon>Agaricomycetes</taxon>
        <taxon>Cantharellales</taxon>
        <taxon>Ceratobasidiaceae</taxon>
        <taxon>Rhizoctonia</taxon>
        <taxon>Rhizoctonia solani AG-1</taxon>
    </lineage>
</organism>
<evidence type="ECO:0000313" key="2">
    <source>
        <dbReference type="Proteomes" id="UP000011668"/>
    </source>
</evidence>
<gene>
    <name evidence="1" type="ORF">AG1IA_10151</name>
</gene>
<evidence type="ECO:0000313" key="1">
    <source>
        <dbReference type="EMBL" id="ELU35819.1"/>
    </source>
</evidence>
<dbReference type="AlphaFoldDB" id="L8WHI5"/>
<proteinExistence type="predicted"/>
<sequence length="118" mass="13492">MFDYSGPLLQLTINTPSRLRVPLRDTWHGIKIQMKYLWCKRKTMERNGSYNAEALVGLVSVFRMVVGSWTLTTRKRTIATSYGCLRMTGSPLLKDSLFKPSSFRSASRTPRKKNTISS</sequence>
<dbReference type="EMBL" id="AFRT01005192">
    <property type="protein sequence ID" value="ELU35819.1"/>
    <property type="molecule type" value="Genomic_DNA"/>
</dbReference>
<dbReference type="HOGENOM" id="CLU_2074721_0_0_1"/>
<protein>
    <submittedName>
        <fullName evidence="1">Uncharacterized protein</fullName>
    </submittedName>
</protein>
<reference evidence="1 2" key="1">
    <citation type="journal article" date="2013" name="Nat. Commun.">
        <title>The evolution and pathogenic mechanisms of the rice sheath blight pathogen.</title>
        <authorList>
            <person name="Zheng A."/>
            <person name="Lin R."/>
            <person name="Xu L."/>
            <person name="Qin P."/>
            <person name="Tang C."/>
            <person name="Ai P."/>
            <person name="Zhang D."/>
            <person name="Liu Y."/>
            <person name="Sun Z."/>
            <person name="Feng H."/>
            <person name="Wang Y."/>
            <person name="Chen Y."/>
            <person name="Liang X."/>
            <person name="Fu R."/>
            <person name="Li Q."/>
            <person name="Zhang J."/>
            <person name="Yu X."/>
            <person name="Xie Z."/>
            <person name="Ding L."/>
            <person name="Guan P."/>
            <person name="Tang J."/>
            <person name="Liang Y."/>
            <person name="Wang S."/>
            <person name="Deng Q."/>
            <person name="Li S."/>
            <person name="Zhu J."/>
            <person name="Wang L."/>
            <person name="Liu H."/>
            <person name="Li P."/>
        </authorList>
    </citation>
    <scope>NUCLEOTIDE SEQUENCE [LARGE SCALE GENOMIC DNA]</scope>
    <source>
        <strain evidence="2">AG-1 IA</strain>
    </source>
</reference>
<keyword evidence="2" id="KW-1185">Reference proteome</keyword>
<name>L8WHI5_THACA</name>
<comment type="caution">
    <text evidence="1">The sequence shown here is derived from an EMBL/GenBank/DDBJ whole genome shotgun (WGS) entry which is preliminary data.</text>
</comment>